<reference evidence="17" key="2">
    <citation type="submission" date="2021-02" db="EMBL/GenBank/DDBJ databases">
        <authorList>
            <person name="Kimball J.A."/>
            <person name="Haas M.W."/>
            <person name="Macchietto M."/>
            <person name="Kono T."/>
            <person name="Duquette J."/>
            <person name="Shao M."/>
        </authorList>
    </citation>
    <scope>NUCLEOTIDE SEQUENCE</scope>
    <source>
        <tissue evidence="17">Fresh leaf tissue</tissue>
    </source>
</reference>
<evidence type="ECO:0000256" key="6">
    <source>
        <dbReference type="ARBA" id="ARBA00022641"/>
    </source>
</evidence>
<feature type="domain" description="EngB-type G" evidence="16">
    <location>
        <begin position="186"/>
        <end position="244"/>
    </location>
</feature>
<evidence type="ECO:0000259" key="16">
    <source>
        <dbReference type="PROSITE" id="PS51706"/>
    </source>
</evidence>
<dbReference type="InterPro" id="IPR030393">
    <property type="entry name" value="G_ENGB_dom"/>
</dbReference>
<evidence type="ECO:0000256" key="3">
    <source>
        <dbReference type="ARBA" id="ARBA00010781"/>
    </source>
</evidence>
<dbReference type="InterPro" id="IPR006073">
    <property type="entry name" value="GTP-bd"/>
</dbReference>
<evidence type="ECO:0000256" key="14">
    <source>
        <dbReference type="RuleBase" id="RU368031"/>
    </source>
</evidence>
<dbReference type="GO" id="GO:0008083">
    <property type="term" value="F:growth factor activity"/>
    <property type="evidence" value="ECO:0007669"/>
    <property type="project" value="UniProtKB-UniRule"/>
</dbReference>
<keyword evidence="18" id="KW-1185">Reference proteome</keyword>
<keyword evidence="7" id="KW-0479">Metal-binding</keyword>
<feature type="signal peptide" evidence="14">
    <location>
        <begin position="1"/>
        <end position="26"/>
    </location>
</feature>
<dbReference type="GO" id="GO:0008283">
    <property type="term" value="P:cell population proliferation"/>
    <property type="evidence" value="ECO:0007669"/>
    <property type="project" value="UniProtKB-UniRule"/>
</dbReference>
<comment type="function">
    <text evidence="1 14">Promotes plant cell differentiation, organogenesis and somatic embryogenesis as well as cell proliferation.</text>
</comment>
<dbReference type="PANTHER" id="PTHR11649">
    <property type="entry name" value="MSS1/TRME-RELATED GTP-BINDING PROTEIN"/>
    <property type="match status" value="1"/>
</dbReference>
<evidence type="ECO:0000256" key="12">
    <source>
        <dbReference type="ARBA" id="ARBA00023030"/>
    </source>
</evidence>
<dbReference type="InterPro" id="IPR009438">
    <property type="entry name" value="Phytosulfokine"/>
</dbReference>
<keyword evidence="13" id="KW-0342">GTP-binding</keyword>
<evidence type="ECO:0000313" key="17">
    <source>
        <dbReference type="EMBL" id="KAG8074126.1"/>
    </source>
</evidence>
<feature type="region of interest" description="Disordered" evidence="15">
    <location>
        <begin position="99"/>
        <end position="129"/>
    </location>
</feature>
<dbReference type="OrthoDB" id="391988at2759"/>
<keyword evidence="10 14" id="KW-0221">Differentiation</keyword>
<evidence type="ECO:0000256" key="5">
    <source>
        <dbReference type="ARBA" id="ARBA00022525"/>
    </source>
</evidence>
<evidence type="ECO:0000256" key="2">
    <source>
        <dbReference type="ARBA" id="ARBA00004613"/>
    </source>
</evidence>
<dbReference type="Proteomes" id="UP000729402">
    <property type="component" value="Unassembled WGS sequence"/>
</dbReference>
<evidence type="ECO:0000256" key="7">
    <source>
        <dbReference type="ARBA" id="ARBA00022723"/>
    </source>
</evidence>
<dbReference type="Pfam" id="PF06404">
    <property type="entry name" value="PSK"/>
    <property type="match status" value="1"/>
</dbReference>
<keyword evidence="9" id="KW-0547">Nucleotide-binding</keyword>
<reference evidence="17" key="1">
    <citation type="journal article" date="2021" name="bioRxiv">
        <title>Whole Genome Assembly and Annotation of Northern Wild Rice, Zizania palustris L., Supports a Whole Genome Duplication in the Zizania Genus.</title>
        <authorList>
            <person name="Haas M."/>
            <person name="Kono T."/>
            <person name="Macchietto M."/>
            <person name="Millas R."/>
            <person name="McGilp L."/>
            <person name="Shao M."/>
            <person name="Duquette J."/>
            <person name="Hirsch C.N."/>
            <person name="Kimball J."/>
        </authorList>
    </citation>
    <scope>NUCLEOTIDE SEQUENCE</scope>
    <source>
        <tissue evidence="17">Fresh leaf tissue</tissue>
    </source>
</reference>
<sequence length="244" mass="25529">MASSSKLAAIFLAATLLCLICTRSQAARPEPGSTGHKSQGAVSSVAHQKEMNQKAGECQRGEAEEECLIRRTLGPKIARNGPAHRAASLSVRRTVCAPAASAGDAVPPPPTPRAGTKGGRKSAPPTGSVNSALFFTPGVERGAAVAAEMVIPASNIVAGPYAWDARVKEAEFFKSSAGAPDCPNEDRSEFALLGRSNVGKSSLINALIRCKEAALTSKKPGKMQTINHFLVNKSWYFVDLPGYG</sequence>
<keyword evidence="4 14" id="KW-0217">Developmental protein</keyword>
<feature type="chain" id="PRO_5035337434" description="Phytosulfokine" evidence="14">
    <location>
        <begin position="27"/>
        <end position="244"/>
    </location>
</feature>
<evidence type="ECO:0000313" key="18">
    <source>
        <dbReference type="Proteomes" id="UP000729402"/>
    </source>
</evidence>
<evidence type="ECO:0000256" key="11">
    <source>
        <dbReference type="ARBA" id="ARBA00022842"/>
    </source>
</evidence>
<dbReference type="GO" id="GO:0005525">
    <property type="term" value="F:GTP binding"/>
    <property type="evidence" value="ECO:0007669"/>
    <property type="project" value="UniProtKB-KW"/>
</dbReference>
<feature type="compositionally biased region" description="Basic and acidic residues" evidence="15">
    <location>
        <begin position="47"/>
        <end position="61"/>
    </location>
</feature>
<dbReference type="PROSITE" id="PS51706">
    <property type="entry name" value="G_ENGB"/>
    <property type="match status" value="1"/>
</dbReference>
<comment type="subcellular location">
    <subcellularLocation>
        <location evidence="2 14">Secreted</location>
    </subcellularLocation>
</comment>
<name>A0A8J5SE60_ZIZPA</name>
<keyword evidence="5 14" id="KW-0964">Secreted</keyword>
<keyword evidence="12 14" id="KW-0339">Growth factor</keyword>
<dbReference type="GO" id="GO:0030154">
    <property type="term" value="P:cell differentiation"/>
    <property type="evidence" value="ECO:0007669"/>
    <property type="project" value="UniProtKB-UniRule"/>
</dbReference>
<evidence type="ECO:0000256" key="8">
    <source>
        <dbReference type="ARBA" id="ARBA00022729"/>
    </source>
</evidence>
<comment type="similarity">
    <text evidence="3 14">Belongs to the phytosulfokine family.</text>
</comment>
<accession>A0A8J5SE60</accession>
<evidence type="ECO:0000256" key="1">
    <source>
        <dbReference type="ARBA" id="ARBA00003158"/>
    </source>
</evidence>
<keyword evidence="6 14" id="KW-0765">Sulfation</keyword>
<protein>
    <recommendedName>
        <fullName evidence="14">Phytosulfokine</fullName>
    </recommendedName>
    <component>
        <recommendedName>
            <fullName evidence="14">Phytosulfokine-alpha</fullName>
            <shortName evidence="14">PSK-alpha</shortName>
            <shortName evidence="14">Phytosulfokine-a</shortName>
        </recommendedName>
    </component>
    <component>
        <recommendedName>
            <fullName evidence="14">Phytosulfokine-beta</fullName>
            <shortName evidence="14">PSK-beta</shortName>
            <shortName evidence="14">Phytosulfokine-b</shortName>
        </recommendedName>
    </component>
</protein>
<dbReference type="AlphaFoldDB" id="A0A8J5SE60"/>
<dbReference type="EMBL" id="JAAALK010000283">
    <property type="protein sequence ID" value="KAG8074126.1"/>
    <property type="molecule type" value="Genomic_DNA"/>
</dbReference>
<proteinExistence type="inferred from homology"/>
<dbReference type="GO" id="GO:0005576">
    <property type="term" value="C:extracellular region"/>
    <property type="evidence" value="ECO:0007669"/>
    <property type="project" value="UniProtKB-SubCell"/>
</dbReference>
<gene>
    <name evidence="17" type="ORF">GUJ93_ZPchr0006g45805</name>
</gene>
<evidence type="ECO:0000256" key="15">
    <source>
        <dbReference type="SAM" id="MobiDB-lite"/>
    </source>
</evidence>
<keyword evidence="11" id="KW-0460">Magnesium</keyword>
<feature type="compositionally biased region" description="Polar residues" evidence="15">
    <location>
        <begin position="35"/>
        <end position="46"/>
    </location>
</feature>
<keyword evidence="8 14" id="KW-0732">Signal</keyword>
<feature type="region of interest" description="Disordered" evidence="15">
    <location>
        <begin position="28"/>
        <end position="61"/>
    </location>
</feature>
<evidence type="ECO:0000256" key="10">
    <source>
        <dbReference type="ARBA" id="ARBA00022782"/>
    </source>
</evidence>
<evidence type="ECO:0000256" key="13">
    <source>
        <dbReference type="ARBA" id="ARBA00023134"/>
    </source>
</evidence>
<comment type="PTM">
    <text evidence="14">Sulfation is important for activity and for the binding to a putative membrane receptor.</text>
</comment>
<dbReference type="Pfam" id="PF01926">
    <property type="entry name" value="MMR_HSR1"/>
    <property type="match status" value="1"/>
</dbReference>
<comment type="PTM">
    <text evidence="14">PSK-alpha is produced by endopeptidase digestion. PSK-beta is produced from PSK-alpha by exopeptidase digestion.</text>
</comment>
<organism evidence="17 18">
    <name type="scientific">Zizania palustris</name>
    <name type="common">Northern wild rice</name>
    <dbReference type="NCBI Taxonomy" id="103762"/>
    <lineage>
        <taxon>Eukaryota</taxon>
        <taxon>Viridiplantae</taxon>
        <taxon>Streptophyta</taxon>
        <taxon>Embryophyta</taxon>
        <taxon>Tracheophyta</taxon>
        <taxon>Spermatophyta</taxon>
        <taxon>Magnoliopsida</taxon>
        <taxon>Liliopsida</taxon>
        <taxon>Poales</taxon>
        <taxon>Poaceae</taxon>
        <taxon>BOP clade</taxon>
        <taxon>Oryzoideae</taxon>
        <taxon>Oryzeae</taxon>
        <taxon>Zizaniinae</taxon>
        <taxon>Zizania</taxon>
    </lineage>
</organism>
<comment type="caution">
    <text evidence="17">The sequence shown here is derived from an EMBL/GenBank/DDBJ whole genome shotgun (WGS) entry which is preliminary data.</text>
</comment>
<evidence type="ECO:0000256" key="9">
    <source>
        <dbReference type="ARBA" id="ARBA00022741"/>
    </source>
</evidence>
<dbReference type="GO" id="GO:0046872">
    <property type="term" value="F:metal ion binding"/>
    <property type="evidence" value="ECO:0007669"/>
    <property type="project" value="UniProtKB-KW"/>
</dbReference>
<evidence type="ECO:0000256" key="4">
    <source>
        <dbReference type="ARBA" id="ARBA00022473"/>
    </source>
</evidence>
<dbReference type="PANTHER" id="PTHR11649:SF75">
    <property type="entry name" value="PROTEIN, PUTATIVE, EXPRESSED-RELATED"/>
    <property type="match status" value="1"/>
</dbReference>